<dbReference type="VEuPathDB" id="FungiDB:PLEOSDRAFT_1104925"/>
<dbReference type="HOGENOM" id="CLU_1038701_0_0_1"/>
<organism evidence="1 2">
    <name type="scientific">Pleurotus ostreatus (strain PC15)</name>
    <name type="common">Oyster mushroom</name>
    <dbReference type="NCBI Taxonomy" id="1137138"/>
    <lineage>
        <taxon>Eukaryota</taxon>
        <taxon>Fungi</taxon>
        <taxon>Dikarya</taxon>
        <taxon>Basidiomycota</taxon>
        <taxon>Agaricomycotina</taxon>
        <taxon>Agaricomycetes</taxon>
        <taxon>Agaricomycetidae</taxon>
        <taxon>Agaricales</taxon>
        <taxon>Pleurotineae</taxon>
        <taxon>Pleurotaceae</taxon>
        <taxon>Pleurotus</taxon>
    </lineage>
</organism>
<name>A0A067NVW2_PLEO1</name>
<evidence type="ECO:0000313" key="1">
    <source>
        <dbReference type="EMBL" id="KDQ28257.1"/>
    </source>
</evidence>
<dbReference type="Proteomes" id="UP000027073">
    <property type="component" value="Unassembled WGS sequence"/>
</dbReference>
<sequence length="268" mass="30447">MHVVSFLGIVSLLSTSHLKRLELINWTVSNPDASDLLPILVACQRTLRELTLEIIGVRRGRGNPWQVHSESRPSTPVVSFDALRHLTLSQNMKSLPTIDFIECPNLESLKMANHGDDPWFIPEWIPASVSHLILNVLPDIPLPNLGTTICPSELTINMIDAEVVEYLDTMTWIQQCLDKLPHPGRLQQITILIDGPYEEPLTCKRSDYEPLYCALQRLHRLGGLKRINFNIINDRDEVSTFKEVFADILEEISAEVEGARIDLHMRFV</sequence>
<dbReference type="EMBL" id="KL198008">
    <property type="protein sequence ID" value="KDQ28257.1"/>
    <property type="molecule type" value="Genomic_DNA"/>
</dbReference>
<proteinExistence type="predicted"/>
<reference evidence="2" key="1">
    <citation type="journal article" date="2014" name="Proc. Natl. Acad. Sci. U.S.A.">
        <title>Extensive sampling of basidiomycete genomes demonstrates inadequacy of the white-rot/brown-rot paradigm for wood decay fungi.</title>
        <authorList>
            <person name="Riley R."/>
            <person name="Salamov A.A."/>
            <person name="Brown D.W."/>
            <person name="Nagy L.G."/>
            <person name="Floudas D."/>
            <person name="Held B.W."/>
            <person name="Levasseur A."/>
            <person name="Lombard V."/>
            <person name="Morin E."/>
            <person name="Otillar R."/>
            <person name="Lindquist E.A."/>
            <person name="Sun H."/>
            <person name="LaButti K.M."/>
            <person name="Schmutz J."/>
            <person name="Jabbour D."/>
            <person name="Luo H."/>
            <person name="Baker S.E."/>
            <person name="Pisabarro A.G."/>
            <person name="Walton J.D."/>
            <person name="Blanchette R.A."/>
            <person name="Henrissat B."/>
            <person name="Martin F."/>
            <person name="Cullen D."/>
            <person name="Hibbett D.S."/>
            <person name="Grigoriev I.V."/>
        </authorList>
    </citation>
    <scope>NUCLEOTIDE SEQUENCE [LARGE SCALE GENOMIC DNA]</scope>
    <source>
        <strain evidence="2">PC15</strain>
    </source>
</reference>
<gene>
    <name evidence="1" type="ORF">PLEOSDRAFT_1104925</name>
</gene>
<dbReference type="OrthoDB" id="10382034at2759"/>
<evidence type="ECO:0000313" key="2">
    <source>
        <dbReference type="Proteomes" id="UP000027073"/>
    </source>
</evidence>
<dbReference type="AlphaFoldDB" id="A0A067NVW2"/>
<dbReference type="InParanoid" id="A0A067NVW2"/>
<accession>A0A067NVW2</accession>
<evidence type="ECO:0008006" key="3">
    <source>
        <dbReference type="Google" id="ProtNLM"/>
    </source>
</evidence>
<protein>
    <recommendedName>
        <fullName evidence="3">F-box domain-containing protein</fullName>
    </recommendedName>
</protein>
<dbReference type="SUPFAM" id="SSF52047">
    <property type="entry name" value="RNI-like"/>
    <property type="match status" value="1"/>
</dbReference>